<evidence type="ECO:0000313" key="1">
    <source>
        <dbReference type="Ensembl" id="ENSCJAP00000076837.1"/>
    </source>
</evidence>
<proteinExistence type="predicted"/>
<keyword evidence="2" id="KW-1185">Reference proteome</keyword>
<reference evidence="1" key="2">
    <citation type="submission" date="2025-08" db="UniProtKB">
        <authorList>
            <consortium name="Ensembl"/>
        </authorList>
    </citation>
    <scope>IDENTIFICATION</scope>
</reference>
<dbReference type="Proteomes" id="UP000008225">
    <property type="component" value="Chromosome 1"/>
</dbReference>
<dbReference type="PANTHER" id="PTHR46254">
    <property type="entry name" value="PROTEIN GVQW1-RELATED"/>
    <property type="match status" value="1"/>
</dbReference>
<evidence type="ECO:0000313" key="2">
    <source>
        <dbReference type="Proteomes" id="UP000008225"/>
    </source>
</evidence>
<organism evidence="1 2">
    <name type="scientific">Callithrix jacchus</name>
    <name type="common">White-tufted-ear marmoset</name>
    <name type="synonym">Simia Jacchus</name>
    <dbReference type="NCBI Taxonomy" id="9483"/>
    <lineage>
        <taxon>Eukaryota</taxon>
        <taxon>Metazoa</taxon>
        <taxon>Chordata</taxon>
        <taxon>Craniata</taxon>
        <taxon>Vertebrata</taxon>
        <taxon>Euteleostomi</taxon>
        <taxon>Mammalia</taxon>
        <taxon>Eutheria</taxon>
        <taxon>Euarchontoglires</taxon>
        <taxon>Primates</taxon>
        <taxon>Haplorrhini</taxon>
        <taxon>Platyrrhini</taxon>
        <taxon>Cebidae</taxon>
        <taxon>Callitrichinae</taxon>
        <taxon>Callithrix</taxon>
        <taxon>Callithrix</taxon>
    </lineage>
</organism>
<sequence>MEPPFFLPCKRINGTAVISPVANTCQQILKDAIDFKMYPDFRVGGVLPLLPRLECNDVISLQPPPPEFKLFSCLSLPSSWDYSRRLPCSANLCVFSRDGVSACWPGWSQTPDLG</sequence>
<accession>A0A5F4WGJ6</accession>
<reference evidence="1" key="1">
    <citation type="submission" date="2009-03" db="EMBL/GenBank/DDBJ databases">
        <authorList>
            <person name="Warren W."/>
            <person name="Ye L."/>
            <person name="Minx P."/>
            <person name="Worley K."/>
            <person name="Gibbs R."/>
            <person name="Wilson R.K."/>
        </authorList>
    </citation>
    <scope>NUCLEOTIDE SEQUENCE [LARGE SCALE GENOMIC DNA]</scope>
</reference>
<dbReference type="GeneTree" id="ENSGT00940000161627"/>
<protein>
    <submittedName>
        <fullName evidence="1">Uncharacterized protein</fullName>
    </submittedName>
</protein>
<name>A0A5F4WGJ6_CALJA</name>
<dbReference type="Ensembl" id="ENSCJAT00000107471.2">
    <property type="protein sequence ID" value="ENSCJAP00000076837.1"/>
    <property type="gene ID" value="ENSCJAG00000067201.2"/>
</dbReference>
<dbReference type="InParanoid" id="A0A5F4WGJ6"/>
<dbReference type="AlphaFoldDB" id="A0A5F4WGJ6"/>
<reference evidence="1" key="3">
    <citation type="submission" date="2025-09" db="UniProtKB">
        <authorList>
            <consortium name="Ensembl"/>
        </authorList>
    </citation>
    <scope>IDENTIFICATION</scope>
</reference>